<dbReference type="Proteomes" id="UP001054837">
    <property type="component" value="Unassembled WGS sequence"/>
</dbReference>
<reference evidence="1 2" key="1">
    <citation type="submission" date="2021-06" db="EMBL/GenBank/DDBJ databases">
        <title>Caerostris darwini draft genome.</title>
        <authorList>
            <person name="Kono N."/>
            <person name="Arakawa K."/>
        </authorList>
    </citation>
    <scope>NUCLEOTIDE SEQUENCE [LARGE SCALE GENOMIC DNA]</scope>
</reference>
<gene>
    <name evidence="1" type="ORF">CDAR_522781</name>
</gene>
<comment type="caution">
    <text evidence="1">The sequence shown here is derived from an EMBL/GenBank/DDBJ whole genome shotgun (WGS) entry which is preliminary data.</text>
</comment>
<name>A0AAV4U9P1_9ARAC</name>
<organism evidence="1 2">
    <name type="scientific">Caerostris darwini</name>
    <dbReference type="NCBI Taxonomy" id="1538125"/>
    <lineage>
        <taxon>Eukaryota</taxon>
        <taxon>Metazoa</taxon>
        <taxon>Ecdysozoa</taxon>
        <taxon>Arthropoda</taxon>
        <taxon>Chelicerata</taxon>
        <taxon>Arachnida</taxon>
        <taxon>Araneae</taxon>
        <taxon>Araneomorphae</taxon>
        <taxon>Entelegynae</taxon>
        <taxon>Araneoidea</taxon>
        <taxon>Araneidae</taxon>
        <taxon>Caerostris</taxon>
    </lineage>
</organism>
<accession>A0AAV4U9P1</accession>
<sequence length="94" mass="10890">MVRVEMPEIRSPNQFPARLLLFREGVWMSGRFAKNFLGACIESEFSWLASPHSTVNFYLLRVEKIRKKERKSDGAEVQMCLPDLSPSLSWKRAS</sequence>
<evidence type="ECO:0000313" key="2">
    <source>
        <dbReference type="Proteomes" id="UP001054837"/>
    </source>
</evidence>
<keyword evidence="2" id="KW-1185">Reference proteome</keyword>
<dbReference type="EMBL" id="BPLQ01010924">
    <property type="protein sequence ID" value="GIY54486.1"/>
    <property type="molecule type" value="Genomic_DNA"/>
</dbReference>
<evidence type="ECO:0000313" key="1">
    <source>
        <dbReference type="EMBL" id="GIY54486.1"/>
    </source>
</evidence>
<protein>
    <submittedName>
        <fullName evidence="1">Uncharacterized protein</fullName>
    </submittedName>
</protein>
<proteinExistence type="predicted"/>
<dbReference type="AlphaFoldDB" id="A0AAV4U9P1"/>